<protein>
    <recommendedName>
        <fullName evidence="6">C3H1-type domain-containing protein</fullName>
    </recommendedName>
</protein>
<dbReference type="InterPro" id="IPR036855">
    <property type="entry name" value="Znf_CCCH_sf"/>
</dbReference>
<dbReference type="SUPFAM" id="SSF90229">
    <property type="entry name" value="CCCH zinc finger"/>
    <property type="match status" value="1"/>
</dbReference>
<feature type="region of interest" description="Disordered" evidence="5">
    <location>
        <begin position="43"/>
        <end position="70"/>
    </location>
</feature>
<dbReference type="InterPro" id="IPR000571">
    <property type="entry name" value="Znf_CCCH"/>
</dbReference>
<dbReference type="InParanoid" id="C1E115"/>
<dbReference type="OrthoDB" id="7459479at2759"/>
<evidence type="ECO:0000259" key="6">
    <source>
        <dbReference type="PROSITE" id="PS50103"/>
    </source>
</evidence>
<evidence type="ECO:0000256" key="1">
    <source>
        <dbReference type="ARBA" id="ARBA00022723"/>
    </source>
</evidence>
<evidence type="ECO:0000313" key="7">
    <source>
        <dbReference type="EMBL" id="ACO61654.1"/>
    </source>
</evidence>
<name>C1E115_MICCC</name>
<accession>C1E115</accession>
<dbReference type="SMART" id="SM00356">
    <property type="entry name" value="ZnF_C3H1"/>
    <property type="match status" value="1"/>
</dbReference>
<dbReference type="Proteomes" id="UP000002009">
    <property type="component" value="Chromosome 3"/>
</dbReference>
<evidence type="ECO:0000256" key="3">
    <source>
        <dbReference type="ARBA" id="ARBA00022833"/>
    </source>
</evidence>
<proteinExistence type="predicted"/>
<evidence type="ECO:0000256" key="2">
    <source>
        <dbReference type="ARBA" id="ARBA00022771"/>
    </source>
</evidence>
<dbReference type="InterPro" id="IPR029063">
    <property type="entry name" value="SAM-dependent_MTases_sf"/>
</dbReference>
<gene>
    <name evidence="7" type="ORF">MICPUN_56710</name>
</gene>
<sequence length="426" mass="46138">MSREGEAPDPPGPLPATPALCRHWARRGRCDYGDGCRFRHERVPGDDADADDPRVSAMDGRREGATRFGRRHHARNRNKAGDFRRWLVATFGFETLASGAGVLDVAGGKGELAFELRNLSGIPVTVVDPRPMRLERYVRRFRSGMYHRNQSPAAAKLRRPLDSTLAAPDHLRMFLHRGVFDPARSDGERRLAAIESHRLSHATRWSRRGLVDGESAPGDGDGDGESAPGDGVRDGANLDEAYRIPGEPVRHATMFSEIPRRRDPDADDVESDVYADVEADVEADVDDPDAAAMTPVAMDASATADACERVFRDCSVVVGLHPDQATDAAVDLALAFGKPFAVVPCCTYSRDFPHRRLPPGPGRPRGGGAVTTHAHLVEYLLAKAAPGTTIERDELPFEGKNVVVYSLGDGGSELLCRAVDGLGVGE</sequence>
<dbReference type="PANTHER" id="PTHR36971">
    <property type="entry name" value="UNNAMED PRODUCT"/>
    <property type="match status" value="1"/>
</dbReference>
<dbReference type="eggNOG" id="ENOG502S2DK">
    <property type="taxonomic scope" value="Eukaryota"/>
</dbReference>
<evidence type="ECO:0000256" key="5">
    <source>
        <dbReference type="SAM" id="MobiDB-lite"/>
    </source>
</evidence>
<dbReference type="PANTHER" id="PTHR36971:SF1">
    <property type="entry name" value="METHYLTRANSFERASE DOMAIN-CONTAINING PROTEIN"/>
    <property type="match status" value="1"/>
</dbReference>
<keyword evidence="3 4" id="KW-0862">Zinc</keyword>
<dbReference type="Gene3D" id="4.10.1000.10">
    <property type="entry name" value="Zinc finger, CCCH-type"/>
    <property type="match status" value="1"/>
</dbReference>
<evidence type="ECO:0000256" key="4">
    <source>
        <dbReference type="PROSITE-ProRule" id="PRU00723"/>
    </source>
</evidence>
<dbReference type="RefSeq" id="XP_002500396.1">
    <property type="nucleotide sequence ID" value="XM_002500350.1"/>
</dbReference>
<dbReference type="OMA" id="WAHLECA"/>
<dbReference type="PROSITE" id="PS50103">
    <property type="entry name" value="ZF_C3H1"/>
    <property type="match status" value="1"/>
</dbReference>
<evidence type="ECO:0000313" key="8">
    <source>
        <dbReference type="Proteomes" id="UP000002009"/>
    </source>
</evidence>
<dbReference type="GO" id="GO:0008270">
    <property type="term" value="F:zinc ion binding"/>
    <property type="evidence" value="ECO:0007669"/>
    <property type="project" value="UniProtKB-KW"/>
</dbReference>
<dbReference type="AlphaFoldDB" id="C1E115"/>
<feature type="zinc finger region" description="C3H1-type" evidence="4">
    <location>
        <begin position="15"/>
        <end position="43"/>
    </location>
</feature>
<keyword evidence="1 4" id="KW-0479">Metal-binding</keyword>
<dbReference type="SUPFAM" id="SSF53335">
    <property type="entry name" value="S-adenosyl-L-methionine-dependent methyltransferases"/>
    <property type="match status" value="1"/>
</dbReference>
<dbReference type="EMBL" id="CP001324">
    <property type="protein sequence ID" value="ACO61654.1"/>
    <property type="molecule type" value="Genomic_DNA"/>
</dbReference>
<keyword evidence="8" id="KW-1185">Reference proteome</keyword>
<dbReference type="GeneID" id="8242028"/>
<reference evidence="7 8" key="1">
    <citation type="journal article" date="2009" name="Science">
        <title>Green evolution and dynamic adaptations revealed by genomes of the marine picoeukaryotes Micromonas.</title>
        <authorList>
            <person name="Worden A.Z."/>
            <person name="Lee J.H."/>
            <person name="Mock T."/>
            <person name="Rouze P."/>
            <person name="Simmons M.P."/>
            <person name="Aerts A.L."/>
            <person name="Allen A.E."/>
            <person name="Cuvelier M.L."/>
            <person name="Derelle E."/>
            <person name="Everett M.V."/>
            <person name="Foulon E."/>
            <person name="Grimwood J."/>
            <person name="Gundlach H."/>
            <person name="Henrissat B."/>
            <person name="Napoli C."/>
            <person name="McDonald S.M."/>
            <person name="Parker M.S."/>
            <person name="Rombauts S."/>
            <person name="Salamov A."/>
            <person name="Von Dassow P."/>
            <person name="Badger J.H."/>
            <person name="Coutinho P.M."/>
            <person name="Demir E."/>
            <person name="Dubchak I."/>
            <person name="Gentemann C."/>
            <person name="Eikrem W."/>
            <person name="Gready J.E."/>
            <person name="John U."/>
            <person name="Lanier W."/>
            <person name="Lindquist E.A."/>
            <person name="Lucas S."/>
            <person name="Mayer K.F."/>
            <person name="Moreau H."/>
            <person name="Not F."/>
            <person name="Otillar R."/>
            <person name="Panaud O."/>
            <person name="Pangilinan J."/>
            <person name="Paulsen I."/>
            <person name="Piegu B."/>
            <person name="Poliakov A."/>
            <person name="Robbens S."/>
            <person name="Schmutz J."/>
            <person name="Toulza E."/>
            <person name="Wyss T."/>
            <person name="Zelensky A."/>
            <person name="Zhou K."/>
            <person name="Armbrust E.V."/>
            <person name="Bhattacharya D."/>
            <person name="Goodenough U.W."/>
            <person name="Van de Peer Y."/>
            <person name="Grigoriev I.V."/>
        </authorList>
    </citation>
    <scope>NUCLEOTIDE SEQUENCE [LARGE SCALE GENOMIC DNA]</scope>
    <source>
        <strain evidence="8">RCC299 / NOUM17</strain>
    </source>
</reference>
<feature type="compositionally biased region" description="Basic and acidic residues" evidence="5">
    <location>
        <begin position="43"/>
        <end position="65"/>
    </location>
</feature>
<organism evidence="7 8">
    <name type="scientific">Micromonas commoda (strain RCC299 / NOUM17 / CCMP2709)</name>
    <name type="common">Picoplanktonic green alga</name>
    <dbReference type="NCBI Taxonomy" id="296587"/>
    <lineage>
        <taxon>Eukaryota</taxon>
        <taxon>Viridiplantae</taxon>
        <taxon>Chlorophyta</taxon>
        <taxon>Mamiellophyceae</taxon>
        <taxon>Mamiellales</taxon>
        <taxon>Mamiellaceae</taxon>
        <taxon>Micromonas</taxon>
    </lineage>
</organism>
<feature type="region of interest" description="Disordered" evidence="5">
    <location>
        <begin position="205"/>
        <end position="270"/>
    </location>
</feature>
<dbReference type="KEGG" id="mis:MICPUN_56710"/>
<feature type="domain" description="C3H1-type" evidence="6">
    <location>
        <begin position="15"/>
        <end position="43"/>
    </location>
</feature>
<dbReference type="Pfam" id="PF00642">
    <property type="entry name" value="zf-CCCH"/>
    <property type="match status" value="1"/>
</dbReference>
<keyword evidence="2 4" id="KW-0863">Zinc-finger</keyword>